<feature type="signal peptide" evidence="4">
    <location>
        <begin position="1"/>
        <end position="28"/>
    </location>
</feature>
<dbReference type="Gene3D" id="1.25.40.20">
    <property type="entry name" value="Ankyrin repeat-containing domain"/>
    <property type="match status" value="1"/>
</dbReference>
<dbReference type="EMBL" id="CP117411">
    <property type="protein sequence ID" value="WCT73247.1"/>
    <property type="molecule type" value="Genomic_DNA"/>
</dbReference>
<dbReference type="RefSeq" id="WP_273687325.1">
    <property type="nucleotide sequence ID" value="NZ_CP117411.1"/>
</dbReference>
<evidence type="ECO:0000256" key="1">
    <source>
        <dbReference type="ARBA" id="ARBA00022737"/>
    </source>
</evidence>
<dbReference type="PANTHER" id="PTHR24171">
    <property type="entry name" value="ANKYRIN REPEAT DOMAIN-CONTAINING PROTEIN 39-RELATED"/>
    <property type="match status" value="1"/>
</dbReference>
<feature type="chain" id="PRO_5046526596" evidence="4">
    <location>
        <begin position="29"/>
        <end position="206"/>
    </location>
</feature>
<evidence type="ECO:0000313" key="6">
    <source>
        <dbReference type="Proteomes" id="UP001220395"/>
    </source>
</evidence>
<keyword evidence="2 3" id="KW-0040">ANK repeat</keyword>
<evidence type="ECO:0000256" key="4">
    <source>
        <dbReference type="SAM" id="SignalP"/>
    </source>
</evidence>
<sequence length="206" mass="21940">MGKRFAGAKARTALAALMLFAAAPPVAAQMMSEGYNFLKAVRERDANKAIPMLDKPGTGVVNTRDYSTGETGLIIATKGRDIPWMALMLQRKGKTELRDNNGDTPLTIAARLGFMEGAQLLVDNGAAVNLPTNGGETPLILATQKRDMAMVRYLLSAGGDPKIADRVTGKTAIDYARDDPRASIVLKMLTDAKPSAPVAGPARPMR</sequence>
<proteinExistence type="predicted"/>
<feature type="repeat" description="ANK" evidence="3">
    <location>
        <begin position="101"/>
        <end position="133"/>
    </location>
</feature>
<organism evidence="5 6">
    <name type="scientific">Sphingomonas naphthae</name>
    <dbReference type="NCBI Taxonomy" id="1813468"/>
    <lineage>
        <taxon>Bacteria</taxon>
        <taxon>Pseudomonadati</taxon>
        <taxon>Pseudomonadota</taxon>
        <taxon>Alphaproteobacteria</taxon>
        <taxon>Sphingomonadales</taxon>
        <taxon>Sphingomonadaceae</taxon>
        <taxon>Sphingomonas</taxon>
    </lineage>
</organism>
<name>A0ABY7TJ41_9SPHN</name>
<dbReference type="PROSITE" id="PS50088">
    <property type="entry name" value="ANK_REPEAT"/>
    <property type="match status" value="2"/>
</dbReference>
<evidence type="ECO:0000256" key="2">
    <source>
        <dbReference type="ARBA" id="ARBA00023043"/>
    </source>
</evidence>
<keyword evidence="1" id="KW-0677">Repeat</keyword>
<accession>A0ABY7TJ41</accession>
<dbReference type="InterPro" id="IPR036770">
    <property type="entry name" value="Ankyrin_rpt-contain_sf"/>
</dbReference>
<dbReference type="InterPro" id="IPR002110">
    <property type="entry name" value="Ankyrin_rpt"/>
</dbReference>
<keyword evidence="6" id="KW-1185">Reference proteome</keyword>
<reference evidence="5 6" key="1">
    <citation type="submission" date="2023-02" db="EMBL/GenBank/DDBJ databases">
        <title>Genome sequence of Sphingomonas naphthae.</title>
        <authorList>
            <person name="Kim S."/>
            <person name="Heo J."/>
            <person name="Kwon S.-W."/>
        </authorList>
    </citation>
    <scope>NUCLEOTIDE SEQUENCE [LARGE SCALE GENOMIC DNA]</scope>
    <source>
        <strain evidence="5 6">KACC 18716</strain>
    </source>
</reference>
<dbReference type="Pfam" id="PF00023">
    <property type="entry name" value="Ank"/>
    <property type="match status" value="1"/>
</dbReference>
<evidence type="ECO:0000313" key="5">
    <source>
        <dbReference type="EMBL" id="WCT73247.1"/>
    </source>
</evidence>
<dbReference type="SMART" id="SM00248">
    <property type="entry name" value="ANK"/>
    <property type="match status" value="2"/>
</dbReference>
<keyword evidence="4" id="KW-0732">Signal</keyword>
<dbReference type="Proteomes" id="UP001220395">
    <property type="component" value="Chromosome"/>
</dbReference>
<dbReference type="PANTHER" id="PTHR24171:SF8">
    <property type="entry name" value="BRCA1-ASSOCIATED RING DOMAIN PROTEIN 1"/>
    <property type="match status" value="1"/>
</dbReference>
<dbReference type="SUPFAM" id="SSF48403">
    <property type="entry name" value="Ankyrin repeat"/>
    <property type="match status" value="1"/>
</dbReference>
<gene>
    <name evidence="5" type="ORF">PQ455_16755</name>
</gene>
<dbReference type="Pfam" id="PF12796">
    <property type="entry name" value="Ank_2"/>
    <property type="match status" value="1"/>
</dbReference>
<evidence type="ECO:0000256" key="3">
    <source>
        <dbReference type="PROSITE-ProRule" id="PRU00023"/>
    </source>
</evidence>
<dbReference type="PROSITE" id="PS50297">
    <property type="entry name" value="ANK_REP_REGION"/>
    <property type="match status" value="2"/>
</dbReference>
<protein>
    <submittedName>
        <fullName evidence="5">Ankyrin repeat domain-containing protein</fullName>
    </submittedName>
</protein>
<feature type="repeat" description="ANK" evidence="3">
    <location>
        <begin position="134"/>
        <end position="166"/>
    </location>
</feature>